<dbReference type="PANTHER" id="PTHR23511">
    <property type="entry name" value="SYNAPTIC VESICLE GLYCOPROTEIN 2"/>
    <property type="match status" value="1"/>
</dbReference>
<feature type="transmembrane region" description="Helical" evidence="6">
    <location>
        <begin position="110"/>
        <end position="133"/>
    </location>
</feature>
<evidence type="ECO:0000256" key="6">
    <source>
        <dbReference type="SAM" id="Phobius"/>
    </source>
</evidence>
<keyword evidence="9" id="KW-1185">Reference proteome</keyword>
<feature type="transmembrane region" description="Helical" evidence="6">
    <location>
        <begin position="145"/>
        <end position="169"/>
    </location>
</feature>
<protein>
    <recommendedName>
        <fullName evidence="7">Major facilitator superfamily (MFS) profile domain-containing protein</fullName>
    </recommendedName>
</protein>
<evidence type="ECO:0000256" key="3">
    <source>
        <dbReference type="ARBA" id="ARBA00022692"/>
    </source>
</evidence>
<evidence type="ECO:0000313" key="8">
    <source>
        <dbReference type="EMBL" id="CAG9326958.1"/>
    </source>
</evidence>
<feature type="transmembrane region" description="Helical" evidence="6">
    <location>
        <begin position="414"/>
        <end position="433"/>
    </location>
</feature>
<feature type="transmembrane region" description="Helical" evidence="6">
    <location>
        <begin position="58"/>
        <end position="79"/>
    </location>
</feature>
<feature type="transmembrane region" description="Helical" evidence="6">
    <location>
        <begin position="349"/>
        <end position="370"/>
    </location>
</feature>
<dbReference type="GO" id="GO:0016020">
    <property type="term" value="C:membrane"/>
    <property type="evidence" value="ECO:0007669"/>
    <property type="project" value="UniProtKB-SubCell"/>
</dbReference>
<dbReference type="GO" id="GO:0022857">
    <property type="term" value="F:transmembrane transporter activity"/>
    <property type="evidence" value="ECO:0007669"/>
    <property type="project" value="InterPro"/>
</dbReference>
<keyword evidence="5 6" id="KW-0472">Membrane</keyword>
<gene>
    <name evidence="8" type="ORF">BSTOLATCC_MIC42217</name>
</gene>
<reference evidence="8" key="1">
    <citation type="submission" date="2021-09" db="EMBL/GenBank/DDBJ databases">
        <authorList>
            <consortium name="AG Swart"/>
            <person name="Singh M."/>
            <person name="Singh A."/>
            <person name="Seah K."/>
            <person name="Emmerich C."/>
        </authorList>
    </citation>
    <scope>NUCLEOTIDE SEQUENCE</scope>
    <source>
        <strain evidence="8">ATCC30299</strain>
    </source>
</reference>
<keyword evidence="2" id="KW-0813">Transport</keyword>
<evidence type="ECO:0000259" key="7">
    <source>
        <dbReference type="PROSITE" id="PS50850"/>
    </source>
</evidence>
<evidence type="ECO:0000256" key="1">
    <source>
        <dbReference type="ARBA" id="ARBA00004141"/>
    </source>
</evidence>
<dbReference type="EMBL" id="CAJZBQ010000041">
    <property type="protein sequence ID" value="CAG9326958.1"/>
    <property type="molecule type" value="Genomic_DNA"/>
</dbReference>
<dbReference type="PROSITE" id="PS50850">
    <property type="entry name" value="MFS"/>
    <property type="match status" value="1"/>
</dbReference>
<accession>A0AAU9JZ10</accession>
<name>A0AAU9JZ10_9CILI</name>
<evidence type="ECO:0000256" key="4">
    <source>
        <dbReference type="ARBA" id="ARBA00022989"/>
    </source>
</evidence>
<proteinExistence type="predicted"/>
<evidence type="ECO:0000313" key="9">
    <source>
        <dbReference type="Proteomes" id="UP001162131"/>
    </source>
</evidence>
<comment type="caution">
    <text evidence="8">The sequence shown here is derived from an EMBL/GenBank/DDBJ whole genome shotgun (WGS) entry which is preliminary data.</text>
</comment>
<feature type="transmembrane region" description="Helical" evidence="6">
    <location>
        <begin position="325"/>
        <end position="343"/>
    </location>
</feature>
<dbReference type="InterPro" id="IPR036259">
    <property type="entry name" value="MFS_trans_sf"/>
</dbReference>
<dbReference type="SUPFAM" id="SSF103473">
    <property type="entry name" value="MFS general substrate transporter"/>
    <property type="match status" value="1"/>
</dbReference>
<feature type="transmembrane region" description="Helical" evidence="6">
    <location>
        <begin position="175"/>
        <end position="195"/>
    </location>
</feature>
<dbReference type="Proteomes" id="UP001162131">
    <property type="component" value="Unassembled WGS sequence"/>
</dbReference>
<dbReference type="InterPro" id="IPR005828">
    <property type="entry name" value="MFS_sugar_transport-like"/>
</dbReference>
<organism evidence="8 9">
    <name type="scientific">Blepharisma stoltei</name>
    <dbReference type="NCBI Taxonomy" id="1481888"/>
    <lineage>
        <taxon>Eukaryota</taxon>
        <taxon>Sar</taxon>
        <taxon>Alveolata</taxon>
        <taxon>Ciliophora</taxon>
        <taxon>Postciliodesmatophora</taxon>
        <taxon>Heterotrichea</taxon>
        <taxon>Heterotrichida</taxon>
        <taxon>Blepharismidae</taxon>
        <taxon>Blepharisma</taxon>
    </lineage>
</organism>
<dbReference type="Gene3D" id="1.20.1250.20">
    <property type="entry name" value="MFS general substrate transporter like domains"/>
    <property type="match status" value="1"/>
</dbReference>
<feature type="transmembrane region" description="Helical" evidence="6">
    <location>
        <begin position="86"/>
        <end position="104"/>
    </location>
</feature>
<dbReference type="Pfam" id="PF00083">
    <property type="entry name" value="Sugar_tr"/>
    <property type="match status" value="1"/>
</dbReference>
<sequence length="452" mass="50509">MLTLNPIEKALEDIGWGRYQTKLYFNCFAALALTMLWIETSAIIMYKFDDDLVKSKSNLAISINLGTLVGCYVFSYLIGIYGRAPIFKITVAVAACGGILICIFPCYEVLLFGLFVIGLGMGGDGSIGTTVFMEAIPVSQHRTMTILNVSYCLGTALSIFFAILLEFRISSEQPAWLILTWISTIISVILTYLRLEVLESPMFLYEIKSKKLKEVIKTIATINGKIDFKFSLPHERFSSYDEEEAVSSSVFEIFRNPLLRTTILQTIQYFWSSVAYTNMIFFMPLLLPESSDLSAYSVIFLQQIAGFGGTYIASKCIDTQLGRKGTEALAFMLSGLTIYPFMFSERTGIIYIWSAVSFGFLMMGLSTLYTHSQELYPTHVRGLGVGWVTGIQLMTGVFTPPLTEKLGEIGGNSLIFHFNAVCYFISAAASLFLTEHTHEAKEIECEPLNYEL</sequence>
<feature type="transmembrane region" description="Helical" evidence="6">
    <location>
        <begin position="23"/>
        <end position="46"/>
    </location>
</feature>
<evidence type="ECO:0000256" key="5">
    <source>
        <dbReference type="ARBA" id="ARBA00023136"/>
    </source>
</evidence>
<dbReference type="AlphaFoldDB" id="A0AAU9JZ10"/>
<dbReference type="PANTHER" id="PTHR23511:SF5">
    <property type="entry name" value="MAJOR FACILITATOR-TYPE TRANSPORTER HXNZ-RELATED"/>
    <property type="match status" value="1"/>
</dbReference>
<keyword evidence="4 6" id="KW-1133">Transmembrane helix</keyword>
<comment type="subcellular location">
    <subcellularLocation>
        <location evidence="1">Membrane</location>
        <topology evidence="1">Multi-pass membrane protein</topology>
    </subcellularLocation>
</comment>
<feature type="transmembrane region" description="Helical" evidence="6">
    <location>
        <begin position="293"/>
        <end position="313"/>
    </location>
</feature>
<feature type="domain" description="Major facilitator superfamily (MFS) profile" evidence="7">
    <location>
        <begin position="1"/>
        <end position="438"/>
    </location>
</feature>
<feature type="transmembrane region" description="Helical" evidence="6">
    <location>
        <begin position="269"/>
        <end position="287"/>
    </location>
</feature>
<dbReference type="InterPro" id="IPR020846">
    <property type="entry name" value="MFS_dom"/>
</dbReference>
<keyword evidence="3 6" id="KW-0812">Transmembrane</keyword>
<feature type="transmembrane region" description="Helical" evidence="6">
    <location>
        <begin position="382"/>
        <end position="402"/>
    </location>
</feature>
<evidence type="ECO:0000256" key="2">
    <source>
        <dbReference type="ARBA" id="ARBA00022448"/>
    </source>
</evidence>